<dbReference type="PROSITE" id="PS51036">
    <property type="entry name" value="ZF_A20"/>
    <property type="match status" value="1"/>
</dbReference>
<dbReference type="SMART" id="SM00259">
    <property type="entry name" value="ZnF_A20"/>
    <property type="match status" value="1"/>
</dbReference>
<evidence type="ECO:0000259" key="15">
    <source>
        <dbReference type="PROSITE" id="PS50067"/>
    </source>
</evidence>
<evidence type="ECO:0000256" key="14">
    <source>
        <dbReference type="SAM" id="MobiDB-lite"/>
    </source>
</evidence>
<dbReference type="SUPFAM" id="SSF52540">
    <property type="entry name" value="P-loop containing nucleoside triphosphate hydrolases"/>
    <property type="match status" value="1"/>
</dbReference>
<evidence type="ECO:0000256" key="3">
    <source>
        <dbReference type="ARBA" id="ARBA00022490"/>
    </source>
</evidence>
<evidence type="ECO:0000256" key="9">
    <source>
        <dbReference type="ARBA" id="ARBA00022840"/>
    </source>
</evidence>
<evidence type="ECO:0000256" key="5">
    <source>
        <dbReference type="ARBA" id="ARBA00022723"/>
    </source>
</evidence>
<dbReference type="SMART" id="SM00129">
    <property type="entry name" value="KISc"/>
    <property type="match status" value="1"/>
</dbReference>
<dbReference type="InterPro" id="IPR047149">
    <property type="entry name" value="KIF11-like"/>
</dbReference>
<dbReference type="Gene3D" id="4.10.1110.10">
    <property type="entry name" value="AN1-like Zinc finger"/>
    <property type="match status" value="1"/>
</dbReference>
<dbReference type="InterPro" id="IPR027417">
    <property type="entry name" value="P-loop_NTPase"/>
</dbReference>
<dbReference type="InterPro" id="IPR001752">
    <property type="entry name" value="Kinesin_motor_dom"/>
</dbReference>
<evidence type="ECO:0000256" key="6">
    <source>
        <dbReference type="ARBA" id="ARBA00022741"/>
    </source>
</evidence>
<keyword evidence="9 13" id="KW-0067">ATP-binding</keyword>
<evidence type="ECO:0000256" key="12">
    <source>
        <dbReference type="PROSITE-ProRule" id="PRU00283"/>
    </source>
</evidence>
<comment type="subcellular location">
    <subcellularLocation>
        <location evidence="2">Cytoplasm</location>
        <location evidence="2">Cytoskeleton</location>
    </subcellularLocation>
</comment>
<dbReference type="GO" id="GO:0007018">
    <property type="term" value="P:microtubule-based movement"/>
    <property type="evidence" value="ECO:0007669"/>
    <property type="project" value="InterPro"/>
</dbReference>
<dbReference type="Gene3D" id="1.20.5.4770">
    <property type="match status" value="1"/>
</dbReference>
<sequence length="678" mass="74627">MGSEGNKFSDGTSFQPSEQKLCANGCGFFGTAATMNLCSKCYRDLRVAEEQAASAKAAMDKFVNPCPNPNPVLFSADSQVGESSSAVESPSVVDSVVPVEAKGGEPVLELYPEKHECSFDFKVSGRDAIAHANPVVKADKLERNGNQKVCVKIDRPLSLKSNTKSASSSFKSKPSSGLRRSSTGSIGGGSAKTTLRVRVSVRLRPRNAEKLAADADFADCAELQPELKRDMDTYEFDEVLTEFASQKRVYEVVAKSVVELLNHGMWAMGTGKTYTLGRLGEEDTADHGIMVHAMEDILSEVSLETDSLCVSYLQESCKVVANLPENRESALLSRKLVGNSPNLVGNSPRSRRKRAPTVNRRWGLWLCEICLETDLNEARFDTDEGRFDFERLPLCSMTLNRPRRCSDRPRVVNITRSVKGKDHALSIENGNTSNMLKTLKPPIVRKGKLVVVDLAGSERIDKSDTCSKLWIGKCINALPENSAHVPVRDSKLTILLRDSFGGEILMLMTRSINGGWPNVTTVGTARTSLVGTIGPSPRHRGETASTIMFGQRWPYPFHPSNLDVVIFVGALSDQLLTMLLNRGKNLNIRKTMESLKKLEEQWSKDQQKHDDGNTRIEQNYDRLIKTSGKRHLQCLLLTELSSIDGVAKVKKLLQDEIHSRKSMRSAPVPEGKADKAAA</sequence>
<keyword evidence="3" id="KW-0963">Cytoplasm</keyword>
<comment type="similarity">
    <text evidence="12 13">Belongs to the TRAFAC class myosin-kinesin ATPase superfamily. Kinesin family.</text>
</comment>
<dbReference type="InterPro" id="IPR019821">
    <property type="entry name" value="Kinesin_motor_CS"/>
</dbReference>
<dbReference type="SUPFAM" id="SSF118310">
    <property type="entry name" value="AN1-like Zinc finger"/>
    <property type="match status" value="1"/>
</dbReference>
<feature type="compositionally biased region" description="Low complexity" evidence="14">
    <location>
        <begin position="161"/>
        <end position="184"/>
    </location>
</feature>
<dbReference type="Pfam" id="PF01754">
    <property type="entry name" value="zf-A20"/>
    <property type="match status" value="1"/>
</dbReference>
<dbReference type="InterPro" id="IPR036961">
    <property type="entry name" value="Kinesin_motor_dom_sf"/>
</dbReference>
<comment type="function">
    <text evidence="1">May be involved in environmental stress response.</text>
</comment>
<dbReference type="PANTHER" id="PTHR47970:SF30">
    <property type="entry name" value="KINESIN-LIKE PROTEIN"/>
    <property type="match status" value="1"/>
</dbReference>
<feature type="region of interest" description="Disordered" evidence="14">
    <location>
        <begin position="658"/>
        <end position="678"/>
    </location>
</feature>
<feature type="domain" description="A20-type" evidence="16">
    <location>
        <begin position="16"/>
        <end position="50"/>
    </location>
</feature>
<evidence type="ECO:0000256" key="10">
    <source>
        <dbReference type="ARBA" id="ARBA00023175"/>
    </source>
</evidence>
<keyword evidence="11" id="KW-0206">Cytoskeleton</keyword>
<dbReference type="PANTHER" id="PTHR47970">
    <property type="entry name" value="KINESIN-LIKE PROTEIN KIF11"/>
    <property type="match status" value="1"/>
</dbReference>
<accession>A0A7J0G830</accession>
<feature type="domain" description="Kinesin motor" evidence="15">
    <location>
        <begin position="425"/>
        <end position="556"/>
    </location>
</feature>
<evidence type="ECO:0000256" key="4">
    <source>
        <dbReference type="ARBA" id="ARBA00022701"/>
    </source>
</evidence>
<dbReference type="InterPro" id="IPR002653">
    <property type="entry name" value="Znf_A20"/>
</dbReference>
<keyword evidence="10 13" id="KW-0505">Motor protein</keyword>
<reference evidence="17 18" key="1">
    <citation type="submission" date="2019-07" db="EMBL/GenBank/DDBJ databases">
        <title>De Novo Assembly of kiwifruit Actinidia rufa.</title>
        <authorList>
            <person name="Sugita-Konishi S."/>
            <person name="Sato K."/>
            <person name="Mori E."/>
            <person name="Abe Y."/>
            <person name="Kisaki G."/>
            <person name="Hamano K."/>
            <person name="Suezawa K."/>
            <person name="Otani M."/>
            <person name="Fukuda T."/>
            <person name="Manabe T."/>
            <person name="Gomi K."/>
            <person name="Tabuchi M."/>
            <person name="Akimitsu K."/>
            <person name="Kataoka I."/>
        </authorList>
    </citation>
    <scope>NUCLEOTIDE SEQUENCE [LARGE SCALE GENOMIC DNA]</scope>
    <source>
        <strain evidence="18">cv. Fuchu</strain>
    </source>
</reference>
<comment type="caution">
    <text evidence="17">The sequence shown here is derived from an EMBL/GenBank/DDBJ whole genome shotgun (WGS) entry which is preliminary data.</text>
</comment>
<dbReference type="SUPFAM" id="SSF57716">
    <property type="entry name" value="Glucocorticoid receptor-like (DNA-binding domain)"/>
    <property type="match status" value="1"/>
</dbReference>
<dbReference type="Gene3D" id="3.40.850.10">
    <property type="entry name" value="Kinesin motor domain"/>
    <property type="match status" value="2"/>
</dbReference>
<dbReference type="GO" id="GO:0008017">
    <property type="term" value="F:microtubule binding"/>
    <property type="evidence" value="ECO:0007669"/>
    <property type="project" value="InterPro"/>
</dbReference>
<evidence type="ECO:0000259" key="16">
    <source>
        <dbReference type="PROSITE" id="PS51036"/>
    </source>
</evidence>
<dbReference type="GO" id="GO:0005876">
    <property type="term" value="C:spindle microtubule"/>
    <property type="evidence" value="ECO:0007669"/>
    <property type="project" value="TreeGrafter"/>
</dbReference>
<gene>
    <name evidence="17" type="ORF">Acr_18g0011090</name>
</gene>
<dbReference type="GO" id="GO:0008574">
    <property type="term" value="F:plus-end-directed microtubule motor activity"/>
    <property type="evidence" value="ECO:0007669"/>
    <property type="project" value="TreeGrafter"/>
</dbReference>
<keyword evidence="8" id="KW-0862">Zinc</keyword>
<keyword evidence="18" id="KW-1185">Reference proteome</keyword>
<keyword evidence="6 13" id="KW-0547">Nucleotide-binding</keyword>
<evidence type="ECO:0000256" key="1">
    <source>
        <dbReference type="ARBA" id="ARBA00003732"/>
    </source>
</evidence>
<dbReference type="GO" id="GO:0072686">
    <property type="term" value="C:mitotic spindle"/>
    <property type="evidence" value="ECO:0007669"/>
    <property type="project" value="TreeGrafter"/>
</dbReference>
<dbReference type="PROSITE" id="PS00411">
    <property type="entry name" value="KINESIN_MOTOR_1"/>
    <property type="match status" value="1"/>
</dbReference>
<evidence type="ECO:0000256" key="13">
    <source>
        <dbReference type="RuleBase" id="RU000394"/>
    </source>
</evidence>
<dbReference type="PROSITE" id="PS50067">
    <property type="entry name" value="KINESIN_MOTOR_2"/>
    <property type="match status" value="1"/>
</dbReference>
<dbReference type="OrthoDB" id="428577at2759"/>
<dbReference type="PRINTS" id="PR00380">
    <property type="entry name" value="KINESINHEAVY"/>
</dbReference>
<feature type="region of interest" description="Disordered" evidence="14">
    <location>
        <begin position="161"/>
        <end position="190"/>
    </location>
</feature>
<organism evidence="17 18">
    <name type="scientific">Actinidia rufa</name>
    <dbReference type="NCBI Taxonomy" id="165716"/>
    <lineage>
        <taxon>Eukaryota</taxon>
        <taxon>Viridiplantae</taxon>
        <taxon>Streptophyta</taxon>
        <taxon>Embryophyta</taxon>
        <taxon>Tracheophyta</taxon>
        <taxon>Spermatophyta</taxon>
        <taxon>Magnoliopsida</taxon>
        <taxon>eudicotyledons</taxon>
        <taxon>Gunneridae</taxon>
        <taxon>Pentapetalae</taxon>
        <taxon>asterids</taxon>
        <taxon>Ericales</taxon>
        <taxon>Actinidiaceae</taxon>
        <taxon>Actinidia</taxon>
    </lineage>
</organism>
<comment type="caution">
    <text evidence="12">Lacks conserved residue(s) required for the propagation of feature annotation.</text>
</comment>
<dbReference type="GO" id="GO:0008270">
    <property type="term" value="F:zinc ion binding"/>
    <property type="evidence" value="ECO:0007669"/>
    <property type="project" value="UniProtKB-KW"/>
</dbReference>
<keyword evidence="4 13" id="KW-0493">Microtubule</keyword>
<dbReference type="InterPro" id="IPR035896">
    <property type="entry name" value="AN1-like_Znf"/>
</dbReference>
<evidence type="ECO:0000256" key="7">
    <source>
        <dbReference type="ARBA" id="ARBA00022771"/>
    </source>
</evidence>
<evidence type="ECO:0000313" key="17">
    <source>
        <dbReference type="EMBL" id="GFZ06939.1"/>
    </source>
</evidence>
<keyword evidence="5" id="KW-0479">Metal-binding</keyword>
<proteinExistence type="inferred from homology"/>
<dbReference type="Pfam" id="PF00225">
    <property type="entry name" value="Kinesin"/>
    <property type="match status" value="2"/>
</dbReference>
<evidence type="ECO:0000313" key="18">
    <source>
        <dbReference type="Proteomes" id="UP000585474"/>
    </source>
</evidence>
<evidence type="ECO:0000256" key="11">
    <source>
        <dbReference type="ARBA" id="ARBA00023212"/>
    </source>
</evidence>
<evidence type="ECO:0000256" key="2">
    <source>
        <dbReference type="ARBA" id="ARBA00004245"/>
    </source>
</evidence>
<dbReference type="GO" id="GO:0090307">
    <property type="term" value="P:mitotic spindle assembly"/>
    <property type="evidence" value="ECO:0007669"/>
    <property type="project" value="TreeGrafter"/>
</dbReference>
<dbReference type="Proteomes" id="UP000585474">
    <property type="component" value="Unassembled WGS sequence"/>
</dbReference>
<dbReference type="GO" id="GO:0051231">
    <property type="term" value="P:spindle elongation"/>
    <property type="evidence" value="ECO:0007669"/>
    <property type="project" value="TreeGrafter"/>
</dbReference>
<dbReference type="AlphaFoldDB" id="A0A7J0G830"/>
<protein>
    <recommendedName>
        <fullName evidence="13">Kinesin-like protein</fullName>
    </recommendedName>
</protein>
<keyword evidence="7" id="KW-0863">Zinc-finger</keyword>
<dbReference type="GO" id="GO:0003677">
    <property type="term" value="F:DNA binding"/>
    <property type="evidence" value="ECO:0007669"/>
    <property type="project" value="InterPro"/>
</dbReference>
<dbReference type="GO" id="GO:0005524">
    <property type="term" value="F:ATP binding"/>
    <property type="evidence" value="ECO:0007669"/>
    <property type="project" value="UniProtKB-KW"/>
</dbReference>
<evidence type="ECO:0000256" key="8">
    <source>
        <dbReference type="ARBA" id="ARBA00022833"/>
    </source>
</evidence>
<dbReference type="EMBL" id="BJWL01000018">
    <property type="protein sequence ID" value="GFZ06939.1"/>
    <property type="molecule type" value="Genomic_DNA"/>
</dbReference>
<name>A0A7J0G830_9ERIC</name>